<evidence type="ECO:0008006" key="5">
    <source>
        <dbReference type="Google" id="ProtNLM"/>
    </source>
</evidence>
<feature type="region of interest" description="Disordered" evidence="1">
    <location>
        <begin position="308"/>
        <end position="335"/>
    </location>
</feature>
<evidence type="ECO:0000256" key="1">
    <source>
        <dbReference type="SAM" id="MobiDB-lite"/>
    </source>
</evidence>
<keyword evidence="4" id="KW-1185">Reference proteome</keyword>
<name>S3BJP0_9BURK</name>
<accession>S3BJP0</accession>
<evidence type="ECO:0000256" key="2">
    <source>
        <dbReference type="SAM" id="SignalP"/>
    </source>
</evidence>
<dbReference type="AlphaFoldDB" id="S3BJP0"/>
<proteinExistence type="predicted"/>
<dbReference type="HOGENOM" id="CLU_828816_0_0_4"/>
<keyword evidence="2" id="KW-0732">Signal</keyword>
<evidence type="ECO:0000313" key="3">
    <source>
        <dbReference type="EMBL" id="EPD99590.1"/>
    </source>
</evidence>
<evidence type="ECO:0000313" key="4">
    <source>
        <dbReference type="Proteomes" id="UP000014400"/>
    </source>
</evidence>
<dbReference type="Proteomes" id="UP000014400">
    <property type="component" value="Unassembled WGS sequence"/>
</dbReference>
<protein>
    <recommendedName>
        <fullName evidence="5">Lipoprotein</fullName>
    </recommendedName>
</protein>
<feature type="signal peptide" evidence="2">
    <location>
        <begin position="1"/>
        <end position="26"/>
    </location>
</feature>
<feature type="compositionally biased region" description="Polar residues" evidence="1">
    <location>
        <begin position="326"/>
        <end position="335"/>
    </location>
</feature>
<comment type="caution">
    <text evidence="3">The sequence shown here is derived from an EMBL/GenBank/DDBJ whole genome shotgun (WGS) entry which is preliminary data.</text>
</comment>
<dbReference type="EMBL" id="ATCF01000015">
    <property type="protein sequence ID" value="EPD99590.1"/>
    <property type="molecule type" value="Genomic_DNA"/>
</dbReference>
<sequence length="335" mass="36661">MQNKSALLLSLTAAAAAAALSGCVSTGPVDPERAAKHTPEYQYQKKLSRANNLATEFGVKHIMDRPAPKDVKLTSDGSMLLDGAVWGALHGNVAGSGILSGTADWNIGFGLWLAQSLLLPSTDPTPDSLVGYVRAEEAQDRKAAVNAFVARAIPAIAESLKKQDQFKDYQISYHIDKTGTGNNEAGIEVVNEELGCKPWKDTLLGMGQCGIEIVNFGLWTFAPQISTPRFTDPQIQVWYIQGKDVQLKFRDAVLKPKFDWAKAMMAAAPDLPEYVYAYINTRKGPAPEKALNPPFFVEKDRVNFFIIPQNDETEEPSSEEEKKSLQDQTQTTAAK</sequence>
<reference evidence="3 4" key="1">
    <citation type="submission" date="2013-04" db="EMBL/GenBank/DDBJ databases">
        <title>The Genome Sequence of Sutterella wadsworthensis HGA0223.</title>
        <authorList>
            <consortium name="The Broad Institute Genomics Platform"/>
            <person name="Earl A."/>
            <person name="Ward D."/>
            <person name="Feldgarden M."/>
            <person name="Gevers D."/>
            <person name="Schmidt T.M."/>
            <person name="Dover J."/>
            <person name="Dai D."/>
            <person name="Walker B."/>
            <person name="Young S."/>
            <person name="Zeng Q."/>
            <person name="Gargeya S."/>
            <person name="Fitzgerald M."/>
            <person name="Haas B."/>
            <person name="Abouelleil A."/>
            <person name="Allen A.W."/>
            <person name="Alvarado L."/>
            <person name="Arachchi H.M."/>
            <person name="Berlin A.M."/>
            <person name="Chapman S.B."/>
            <person name="Gainer-Dewar J."/>
            <person name="Goldberg J."/>
            <person name="Griggs A."/>
            <person name="Gujja S."/>
            <person name="Hansen M."/>
            <person name="Howarth C."/>
            <person name="Imamovic A."/>
            <person name="Ireland A."/>
            <person name="Larimer J."/>
            <person name="McCowan C."/>
            <person name="Murphy C."/>
            <person name="Pearson M."/>
            <person name="Poon T.W."/>
            <person name="Priest M."/>
            <person name="Roberts A."/>
            <person name="Saif S."/>
            <person name="Shea T."/>
            <person name="Sisk P."/>
            <person name="Sykes S."/>
            <person name="Wortman J."/>
            <person name="Nusbaum C."/>
            <person name="Birren B."/>
        </authorList>
    </citation>
    <scope>NUCLEOTIDE SEQUENCE [LARGE SCALE GENOMIC DNA]</scope>
    <source>
        <strain evidence="3 4">HGA0223</strain>
    </source>
</reference>
<dbReference type="RefSeq" id="WP_016474353.1">
    <property type="nucleotide sequence ID" value="NZ_KE150480.1"/>
</dbReference>
<dbReference type="eggNOG" id="ENOG5031PR3">
    <property type="taxonomic scope" value="Bacteria"/>
</dbReference>
<dbReference type="PROSITE" id="PS51257">
    <property type="entry name" value="PROKAR_LIPOPROTEIN"/>
    <property type="match status" value="1"/>
</dbReference>
<dbReference type="PATRIC" id="fig|1203554.3.peg.1069"/>
<gene>
    <name evidence="3" type="ORF">HMPREF1476_01046</name>
</gene>
<organism evidence="3 4">
    <name type="scientific">Sutterella wadsworthensis HGA0223</name>
    <dbReference type="NCBI Taxonomy" id="1203554"/>
    <lineage>
        <taxon>Bacteria</taxon>
        <taxon>Pseudomonadati</taxon>
        <taxon>Pseudomonadota</taxon>
        <taxon>Betaproteobacteria</taxon>
        <taxon>Burkholderiales</taxon>
        <taxon>Sutterellaceae</taxon>
        <taxon>Sutterella</taxon>
    </lineage>
</organism>
<feature type="chain" id="PRO_5004517895" description="Lipoprotein" evidence="2">
    <location>
        <begin position="27"/>
        <end position="335"/>
    </location>
</feature>